<name>A0A3E3E8K8_9FIRM</name>
<feature type="transmembrane region" description="Helical" evidence="1">
    <location>
        <begin position="257"/>
        <end position="280"/>
    </location>
</feature>
<evidence type="ECO:0000313" key="2">
    <source>
        <dbReference type="EMBL" id="RGD78319.1"/>
    </source>
</evidence>
<organism evidence="2 3">
    <name type="scientific">Faecalicoccus pleomorphus</name>
    <dbReference type="NCBI Taxonomy" id="1323"/>
    <lineage>
        <taxon>Bacteria</taxon>
        <taxon>Bacillati</taxon>
        <taxon>Bacillota</taxon>
        <taxon>Erysipelotrichia</taxon>
        <taxon>Erysipelotrichales</taxon>
        <taxon>Erysipelotrichaceae</taxon>
        <taxon>Faecalicoccus</taxon>
    </lineage>
</organism>
<accession>A0A3E3E8K8</accession>
<keyword evidence="1" id="KW-0812">Transmembrane</keyword>
<feature type="transmembrane region" description="Helical" evidence="1">
    <location>
        <begin position="301"/>
        <end position="318"/>
    </location>
</feature>
<comment type="caution">
    <text evidence="2">The sequence shown here is derived from an EMBL/GenBank/DDBJ whole genome shotgun (WGS) entry which is preliminary data.</text>
</comment>
<feature type="transmembrane region" description="Helical" evidence="1">
    <location>
        <begin position="173"/>
        <end position="194"/>
    </location>
</feature>
<gene>
    <name evidence="2" type="ORF">DXC78_00325</name>
</gene>
<feature type="transmembrane region" description="Helical" evidence="1">
    <location>
        <begin position="136"/>
        <end position="153"/>
    </location>
</feature>
<feature type="transmembrane region" description="Helical" evidence="1">
    <location>
        <begin position="233"/>
        <end position="251"/>
    </location>
</feature>
<dbReference type="Pfam" id="PF06166">
    <property type="entry name" value="DUF979"/>
    <property type="match status" value="1"/>
</dbReference>
<keyword evidence="1" id="KW-1133">Transmembrane helix</keyword>
<reference evidence="2 3" key="1">
    <citation type="submission" date="2018-08" db="EMBL/GenBank/DDBJ databases">
        <title>A genome reference for cultivated species of the human gut microbiota.</title>
        <authorList>
            <person name="Zou Y."/>
            <person name="Xue W."/>
            <person name="Luo G."/>
        </authorList>
    </citation>
    <scope>NUCLEOTIDE SEQUENCE [LARGE SCALE GENOMIC DNA]</scope>
    <source>
        <strain evidence="2 3">TF08-11</strain>
    </source>
</reference>
<dbReference type="EMBL" id="QUSK01000001">
    <property type="protein sequence ID" value="RGD78319.1"/>
    <property type="molecule type" value="Genomic_DNA"/>
</dbReference>
<evidence type="ECO:0000256" key="1">
    <source>
        <dbReference type="SAM" id="Phobius"/>
    </source>
</evidence>
<feature type="transmembrane region" description="Helical" evidence="1">
    <location>
        <begin position="109"/>
        <end position="130"/>
    </location>
</feature>
<protein>
    <submittedName>
        <fullName evidence="2">DUF979 domain-containing protein</fullName>
    </submittedName>
</protein>
<evidence type="ECO:0000313" key="3">
    <source>
        <dbReference type="Proteomes" id="UP000260721"/>
    </source>
</evidence>
<proteinExistence type="predicted"/>
<dbReference type="Proteomes" id="UP000260721">
    <property type="component" value="Unassembled WGS sequence"/>
</dbReference>
<feature type="transmembrane region" description="Helical" evidence="1">
    <location>
        <begin position="49"/>
        <end position="65"/>
    </location>
</feature>
<feature type="transmembrane region" description="Helical" evidence="1">
    <location>
        <begin position="206"/>
        <end position="226"/>
    </location>
</feature>
<feature type="transmembrane region" description="Helical" evidence="1">
    <location>
        <begin position="20"/>
        <end position="37"/>
    </location>
</feature>
<sequence>MMTNPIEYFMSAEITMSDKLLEIMYFAIGLIAIYVAIRNLKDKTNDKRYGTFAFWFLLGLMFVIGKWIPPMYTGILMFLMVLSPILKQVKAGSEPSPTVEEMTRNYKKIGFKVFIPAVSIGAFALIAALFTKISPLFGMGVGVVVGIILLMIFSKDNKPSVFLNDGRRMLDIVGPLSMLPTLLAALGAVFTTAGVGDVISNIVSNIIPEGNVAIGIIVYAVGMALFTMVMGNAFAAITVMTVGIGAPFVLAHGADPVIIGSLALTCGYCGTLCTPMAANFNIVPVAVLEMKDDYGVIKNQVVIAGIMLVVQIIMMIVLS</sequence>
<keyword evidence="1" id="KW-0472">Membrane</keyword>
<dbReference type="AlphaFoldDB" id="A0A3E3E8K8"/>
<dbReference type="STRING" id="1123313.GCA_000420345_00418"/>
<dbReference type="InterPro" id="IPR009323">
    <property type="entry name" value="DUF979"/>
</dbReference>